<keyword evidence="3" id="KW-0677">Repeat</keyword>
<dbReference type="GO" id="GO:0030126">
    <property type="term" value="C:COPI vesicle coat"/>
    <property type="evidence" value="ECO:0007669"/>
    <property type="project" value="TreeGrafter"/>
</dbReference>
<dbReference type="AlphaFoldDB" id="A0A814BRM4"/>
<dbReference type="GO" id="GO:0006886">
    <property type="term" value="P:intracellular protein transport"/>
    <property type="evidence" value="ECO:0007669"/>
    <property type="project" value="TreeGrafter"/>
</dbReference>
<keyword evidence="6" id="KW-1185">Reference proteome</keyword>
<dbReference type="Proteomes" id="UP000663879">
    <property type="component" value="Unassembled WGS sequence"/>
</dbReference>
<dbReference type="PRINTS" id="PR00320">
    <property type="entry name" value="GPROTEINBRPT"/>
</dbReference>
<gene>
    <name evidence="5" type="ORF">OXX778_LOCUS12866</name>
</gene>
<dbReference type="SMART" id="SM00320">
    <property type="entry name" value="WD40"/>
    <property type="match status" value="3"/>
</dbReference>
<dbReference type="PROSITE" id="PS50294">
    <property type="entry name" value="WD_REPEATS_REGION"/>
    <property type="match status" value="1"/>
</dbReference>
<reference evidence="5" key="1">
    <citation type="submission" date="2021-02" db="EMBL/GenBank/DDBJ databases">
        <authorList>
            <person name="Nowell W R."/>
        </authorList>
    </citation>
    <scope>NUCLEOTIDE SEQUENCE</scope>
    <source>
        <strain evidence="5">Ploen Becks lab</strain>
    </source>
</reference>
<organism evidence="5 6">
    <name type="scientific">Brachionus calyciflorus</name>
    <dbReference type="NCBI Taxonomy" id="104777"/>
    <lineage>
        <taxon>Eukaryota</taxon>
        <taxon>Metazoa</taxon>
        <taxon>Spiralia</taxon>
        <taxon>Gnathifera</taxon>
        <taxon>Rotifera</taxon>
        <taxon>Eurotatoria</taxon>
        <taxon>Monogononta</taxon>
        <taxon>Pseudotrocha</taxon>
        <taxon>Ploima</taxon>
        <taxon>Brachionidae</taxon>
        <taxon>Brachionus</taxon>
    </lineage>
</organism>
<dbReference type="Gene3D" id="2.130.10.10">
    <property type="entry name" value="YVTN repeat-like/Quinoprotein amine dehydrogenase"/>
    <property type="match status" value="1"/>
</dbReference>
<dbReference type="InterPro" id="IPR050844">
    <property type="entry name" value="Coatomer_complex_subunit"/>
</dbReference>
<dbReference type="InterPro" id="IPR036322">
    <property type="entry name" value="WD40_repeat_dom_sf"/>
</dbReference>
<evidence type="ECO:0000256" key="2">
    <source>
        <dbReference type="ARBA" id="ARBA00022574"/>
    </source>
</evidence>
<dbReference type="InterPro" id="IPR015943">
    <property type="entry name" value="WD40/YVTN_repeat-like_dom_sf"/>
</dbReference>
<dbReference type="InterPro" id="IPR020472">
    <property type="entry name" value="WD40_PAC1"/>
</dbReference>
<dbReference type="PROSITE" id="PS50082">
    <property type="entry name" value="WD_REPEATS_2"/>
    <property type="match status" value="1"/>
</dbReference>
<evidence type="ECO:0000256" key="3">
    <source>
        <dbReference type="ARBA" id="ARBA00022737"/>
    </source>
</evidence>
<keyword evidence="2 4" id="KW-0853">WD repeat</keyword>
<dbReference type="InterPro" id="IPR019775">
    <property type="entry name" value="WD40_repeat_CS"/>
</dbReference>
<dbReference type="EMBL" id="CAJNOC010002392">
    <property type="protein sequence ID" value="CAF0930268.1"/>
    <property type="molecule type" value="Genomic_DNA"/>
</dbReference>
<evidence type="ECO:0000313" key="6">
    <source>
        <dbReference type="Proteomes" id="UP000663879"/>
    </source>
</evidence>
<feature type="non-terminal residue" evidence="5">
    <location>
        <position position="121"/>
    </location>
</feature>
<proteinExistence type="predicted"/>
<dbReference type="InterPro" id="IPR001680">
    <property type="entry name" value="WD40_rpt"/>
</dbReference>
<dbReference type="PANTHER" id="PTHR19876:SF2">
    <property type="entry name" value="COATOMER SUBUNIT BETA"/>
    <property type="match status" value="1"/>
</dbReference>
<dbReference type="Pfam" id="PF00400">
    <property type="entry name" value="WD40"/>
    <property type="match status" value="2"/>
</dbReference>
<dbReference type="PROSITE" id="PS00678">
    <property type="entry name" value="WD_REPEATS_1"/>
    <property type="match status" value="1"/>
</dbReference>
<evidence type="ECO:0000313" key="5">
    <source>
        <dbReference type="EMBL" id="CAF0930268.1"/>
    </source>
</evidence>
<evidence type="ECO:0000256" key="1">
    <source>
        <dbReference type="ARBA" id="ARBA00004347"/>
    </source>
</evidence>
<comment type="caution">
    <text evidence="5">The sequence shown here is derived from an EMBL/GenBank/DDBJ whole genome shotgun (WGS) entry which is preliminary data.</text>
</comment>
<dbReference type="PANTHER" id="PTHR19876">
    <property type="entry name" value="COATOMER"/>
    <property type="match status" value="1"/>
</dbReference>
<dbReference type="GO" id="GO:0006890">
    <property type="term" value="P:retrograde vesicle-mediated transport, Golgi to endoplasmic reticulum"/>
    <property type="evidence" value="ECO:0007669"/>
    <property type="project" value="TreeGrafter"/>
</dbReference>
<accession>A0A814BRM4</accession>
<comment type="subcellular location">
    <subcellularLocation>
        <location evidence="1">Cytoplasmic vesicle</location>
        <location evidence="1">COPI-coated vesicle membrane</location>
        <topology evidence="1">Peripheral membrane protein</topology>
        <orientation evidence="1">Cytoplasmic side</orientation>
    </subcellularLocation>
</comment>
<protein>
    <submittedName>
        <fullName evidence="5">Uncharacterized protein</fullName>
    </submittedName>
</protein>
<dbReference type="OrthoDB" id="972532at2759"/>
<sequence length="121" mass="14000">MFSYKIIFYLALLFKKSRMHENVFISASDDGFIKIWNMTSEMEAIYKPVKFKCLQLINSNYLAMGAHNGEIYIWNNIHQSQLEILNHNTSSINAMLLVNETILISASEDGSLKLWNISTFE</sequence>
<name>A0A814BRM4_9BILA</name>
<evidence type="ECO:0000256" key="4">
    <source>
        <dbReference type="PROSITE-ProRule" id="PRU00221"/>
    </source>
</evidence>
<feature type="repeat" description="WD" evidence="4">
    <location>
        <begin position="84"/>
        <end position="121"/>
    </location>
</feature>
<dbReference type="GO" id="GO:0006888">
    <property type="term" value="P:endoplasmic reticulum to Golgi vesicle-mediated transport"/>
    <property type="evidence" value="ECO:0007669"/>
    <property type="project" value="TreeGrafter"/>
</dbReference>
<dbReference type="GO" id="GO:0006891">
    <property type="term" value="P:intra-Golgi vesicle-mediated transport"/>
    <property type="evidence" value="ECO:0007669"/>
    <property type="project" value="TreeGrafter"/>
</dbReference>
<dbReference type="SUPFAM" id="SSF50978">
    <property type="entry name" value="WD40 repeat-like"/>
    <property type="match status" value="1"/>
</dbReference>